<dbReference type="PANTHER" id="PTHR31361">
    <property type="entry name" value="BETA-GLUCAN SYNTHESIS-ASSOCIATED PROTEIN KRE6-RELATED"/>
    <property type="match status" value="1"/>
</dbReference>
<dbReference type="InterPro" id="IPR000757">
    <property type="entry name" value="Beta-glucanase-like"/>
</dbReference>
<feature type="transmembrane region" description="Helical" evidence="10">
    <location>
        <begin position="133"/>
        <end position="156"/>
    </location>
</feature>
<proteinExistence type="inferred from homology"/>
<keyword evidence="13" id="KW-1185">Reference proteome</keyword>
<evidence type="ECO:0000256" key="6">
    <source>
        <dbReference type="ARBA" id="ARBA00023136"/>
    </source>
</evidence>
<evidence type="ECO:0000256" key="7">
    <source>
        <dbReference type="ARBA" id="ARBA00023180"/>
    </source>
</evidence>
<organism evidence="12 13">
    <name type="scientific">Marasmius oreades</name>
    <name type="common">fairy-ring Marasmius</name>
    <dbReference type="NCBI Taxonomy" id="181124"/>
    <lineage>
        <taxon>Eukaryota</taxon>
        <taxon>Fungi</taxon>
        <taxon>Dikarya</taxon>
        <taxon>Basidiomycota</taxon>
        <taxon>Agaricomycotina</taxon>
        <taxon>Agaricomycetes</taxon>
        <taxon>Agaricomycetidae</taxon>
        <taxon>Agaricales</taxon>
        <taxon>Marasmiineae</taxon>
        <taxon>Marasmiaceae</taxon>
        <taxon>Marasmius</taxon>
    </lineage>
</organism>
<accession>A0A9P7S552</accession>
<dbReference type="PANTHER" id="PTHR31361:SF1">
    <property type="entry name" value="BETA-GLUCAN SYNTHESIS-ASSOCIATED PROTEIN KRE6-RELATED"/>
    <property type="match status" value="1"/>
</dbReference>
<evidence type="ECO:0000256" key="5">
    <source>
        <dbReference type="ARBA" id="ARBA00022989"/>
    </source>
</evidence>
<protein>
    <recommendedName>
        <fullName evidence="11">GH16 domain-containing protein</fullName>
    </recommendedName>
</protein>
<dbReference type="GO" id="GO:0015926">
    <property type="term" value="F:glucosidase activity"/>
    <property type="evidence" value="ECO:0007669"/>
    <property type="project" value="TreeGrafter"/>
</dbReference>
<keyword evidence="4" id="KW-0735">Signal-anchor</keyword>
<dbReference type="Pfam" id="PF03935">
    <property type="entry name" value="SKN1_KRE6_Sbg1"/>
    <property type="match status" value="1"/>
</dbReference>
<feature type="compositionally biased region" description="Basic and acidic residues" evidence="9">
    <location>
        <begin position="109"/>
        <end position="122"/>
    </location>
</feature>
<dbReference type="KEGG" id="more:E1B28_006146"/>
<comment type="similarity">
    <text evidence="2">Belongs to the SKN1/KRE6 family.</text>
</comment>
<keyword evidence="8" id="KW-0961">Cell wall biogenesis/degradation</keyword>
<dbReference type="GO" id="GO:0005886">
    <property type="term" value="C:plasma membrane"/>
    <property type="evidence" value="ECO:0007669"/>
    <property type="project" value="TreeGrafter"/>
</dbReference>
<dbReference type="CDD" id="cd02180">
    <property type="entry name" value="GH16_fungal_KRE6_glucanase"/>
    <property type="match status" value="1"/>
</dbReference>
<dbReference type="SUPFAM" id="SSF49899">
    <property type="entry name" value="Concanavalin A-like lectins/glucanases"/>
    <property type="match status" value="1"/>
</dbReference>
<dbReference type="Proteomes" id="UP001049176">
    <property type="component" value="Chromosome 3"/>
</dbReference>
<dbReference type="GO" id="GO:0006078">
    <property type="term" value="P:(1-&gt;6)-beta-D-glucan biosynthetic process"/>
    <property type="evidence" value="ECO:0007669"/>
    <property type="project" value="TreeGrafter"/>
</dbReference>
<evidence type="ECO:0000256" key="9">
    <source>
        <dbReference type="SAM" id="MobiDB-lite"/>
    </source>
</evidence>
<dbReference type="InterPro" id="IPR013320">
    <property type="entry name" value="ConA-like_dom_sf"/>
</dbReference>
<feature type="region of interest" description="Disordered" evidence="9">
    <location>
        <begin position="1"/>
        <end position="23"/>
    </location>
</feature>
<evidence type="ECO:0000256" key="10">
    <source>
        <dbReference type="SAM" id="Phobius"/>
    </source>
</evidence>
<keyword evidence="6 10" id="KW-0472">Membrane</keyword>
<evidence type="ECO:0000256" key="4">
    <source>
        <dbReference type="ARBA" id="ARBA00022968"/>
    </source>
</evidence>
<evidence type="ECO:0000313" key="13">
    <source>
        <dbReference type="Proteomes" id="UP001049176"/>
    </source>
</evidence>
<dbReference type="InterPro" id="IPR005629">
    <property type="entry name" value="Skn1/Kre6/Sbg1"/>
</dbReference>
<comment type="subcellular location">
    <subcellularLocation>
        <location evidence="1">Membrane</location>
        <topology evidence="1">Single-pass type II membrane protein</topology>
    </subcellularLocation>
</comment>
<evidence type="ECO:0000256" key="1">
    <source>
        <dbReference type="ARBA" id="ARBA00004606"/>
    </source>
</evidence>
<evidence type="ECO:0000256" key="8">
    <source>
        <dbReference type="ARBA" id="ARBA00023316"/>
    </source>
</evidence>
<feature type="domain" description="GH16" evidence="11">
    <location>
        <begin position="186"/>
        <end position="569"/>
    </location>
</feature>
<feature type="region of interest" description="Disordered" evidence="9">
    <location>
        <begin position="89"/>
        <end position="122"/>
    </location>
</feature>
<dbReference type="AlphaFoldDB" id="A0A9P7S552"/>
<gene>
    <name evidence="12" type="ORF">E1B28_006146</name>
</gene>
<dbReference type="GO" id="GO:0031505">
    <property type="term" value="P:fungal-type cell wall organization"/>
    <property type="evidence" value="ECO:0007669"/>
    <property type="project" value="TreeGrafter"/>
</dbReference>
<name>A0A9P7S552_9AGAR</name>
<evidence type="ECO:0000259" key="11">
    <source>
        <dbReference type="PROSITE" id="PS51762"/>
    </source>
</evidence>
<dbReference type="RefSeq" id="XP_043011863.1">
    <property type="nucleotide sequence ID" value="XM_043150773.1"/>
</dbReference>
<dbReference type="OrthoDB" id="412647at2759"/>
<comment type="caution">
    <text evidence="12">The sequence shown here is derived from an EMBL/GenBank/DDBJ whole genome shotgun (WGS) entry which is preliminary data.</text>
</comment>
<dbReference type="EMBL" id="CM032183">
    <property type="protein sequence ID" value="KAG7095393.1"/>
    <property type="molecule type" value="Genomic_DNA"/>
</dbReference>
<dbReference type="PROSITE" id="PS51762">
    <property type="entry name" value="GH16_2"/>
    <property type="match status" value="1"/>
</dbReference>
<evidence type="ECO:0000256" key="3">
    <source>
        <dbReference type="ARBA" id="ARBA00022692"/>
    </source>
</evidence>
<dbReference type="FunFam" id="2.60.120.200:FF:000259">
    <property type="entry name" value="Chromosome 9, whole genome shotgun sequence"/>
    <property type="match status" value="1"/>
</dbReference>
<dbReference type="Gene3D" id="2.60.120.200">
    <property type="match status" value="2"/>
</dbReference>
<keyword evidence="5 10" id="KW-1133">Transmembrane helix</keyword>
<dbReference type="GO" id="GO:0005789">
    <property type="term" value="C:endoplasmic reticulum membrane"/>
    <property type="evidence" value="ECO:0007669"/>
    <property type="project" value="TreeGrafter"/>
</dbReference>
<dbReference type="GeneID" id="66075222"/>
<dbReference type="FunFam" id="2.60.120.200:FF:000135">
    <property type="entry name" value="Related to KRE6-glucan synthase subunit"/>
    <property type="match status" value="1"/>
</dbReference>
<keyword evidence="7" id="KW-0325">Glycoprotein</keyword>
<evidence type="ECO:0000256" key="2">
    <source>
        <dbReference type="ARBA" id="ARBA00010962"/>
    </source>
</evidence>
<reference evidence="12" key="1">
    <citation type="journal article" date="2021" name="Genome Biol. Evol.">
        <title>The assembled and annotated genome of the fairy-ring fungus Marasmius oreades.</title>
        <authorList>
            <person name="Hiltunen M."/>
            <person name="Ament-Velasquez S.L."/>
            <person name="Johannesson H."/>
        </authorList>
    </citation>
    <scope>NUCLEOTIDE SEQUENCE</scope>
    <source>
        <strain evidence="12">03SP1</strain>
    </source>
</reference>
<evidence type="ECO:0000313" key="12">
    <source>
        <dbReference type="EMBL" id="KAG7095393.1"/>
    </source>
</evidence>
<sequence length="617" mass="68412">MFSAGRDVEHGYGAHVPYSPRSHRSQRFSIESSSAGHSSIHAGHFANRFPSIRSNNSNTSLNPYNVSATPGRRAPPPLEFSLADKYSLAPDPQEWGTSLTPSFREEDDMLHNPDPTRDRKFDRRGSLLTSRGVANLGCVAIMVIGLVGLFAGYPLASYFTTHELAFFGGFNIGGLNASGQVPQIAGNWGLIDIETPSEALSMKGYLNGADMELVFSDEFNTEGRTFYPGDDPYWEAVDLHYWQTNNMEWYDPEAITTRNGALEITLSRKETHDLNFQGGMMTTWNKFCFTGGVLQASVSLPGINNIAGLWPAVWAMGNLGRAGYGASLEGMWPYTYDECDVGTVKNQTVNGQPPQAVFNSPKKNEKLSFLPGQRLSRCTCPHEDHPGPMHQDGTFVGRSAPEIDVIEAQVQDGIGTVSQSGQWAPFDKQYRWKNTADTFVMYNTSITQPNSYLGGPFQEATSCVTITDPDCYQLGTGCFSVYGFEYKPGFDNAYITWIANGKKSWTLFASAVGANDDVQIQARPIPQEPMYLIANLGMSTNFGDVDLEHLIFPAVMKIDWIRVYQEKGKRNVGCDPKEFPTKAYIDKYIEAYTNANLTTWVDDFKQTVPKNKFLGEC</sequence>
<feature type="compositionally biased region" description="Basic and acidic residues" evidence="9">
    <location>
        <begin position="1"/>
        <end position="12"/>
    </location>
</feature>
<keyword evidence="3 10" id="KW-0812">Transmembrane</keyword>